<dbReference type="NCBIfam" id="TIGR00741">
    <property type="entry name" value="yfiA"/>
    <property type="match status" value="1"/>
</dbReference>
<evidence type="ECO:0000256" key="2">
    <source>
        <dbReference type="ARBA" id="ARBA00038695"/>
    </source>
</evidence>
<dbReference type="InterPro" id="IPR050574">
    <property type="entry name" value="HPF/YfiA_ribosome-assoc"/>
</dbReference>
<sequence>MQMNITFRQFGASDSLKEYAREKVDRVNRLLDRAGEAHVVLSLERHLHHADITIHSGSWILRGREKSEDMYASIDLAMDKIERQLRRYKDKLKTHHGRERVHHRQDLMSQLARGVRHAVFDMPEDPETATATPPQAQAPAPAAPETAGDASTHRVLRTTHLTVKPMRVDEAVMQMNLMNNDFYVFHSVETDSMCVLYRRKDGQYGLIEPHEPTAPVAAAAGAR</sequence>
<proteinExistence type="inferred from homology"/>
<name>E3FNZ7_STIAD</name>
<comment type="subunit">
    <text evidence="4">Interacts with 100S ribosomes.</text>
</comment>
<dbReference type="HOGENOM" id="CLU_071472_0_3_7"/>
<evidence type="ECO:0000259" key="7">
    <source>
        <dbReference type="Pfam" id="PF16321"/>
    </source>
</evidence>
<dbReference type="OrthoDB" id="9794975at2"/>
<comment type="function">
    <text evidence="4">Required for dimerization of active 70S ribosomes into 100S ribosomes in stationary phase; 100S ribosomes are translationally inactive and sometimes present during exponential growth.</text>
</comment>
<dbReference type="STRING" id="378806.STAUR_1617"/>
<keyword evidence="1 4" id="KW-0810">Translation regulation</keyword>
<evidence type="ECO:0000256" key="1">
    <source>
        <dbReference type="ARBA" id="ARBA00022845"/>
    </source>
</evidence>
<dbReference type="PANTHER" id="PTHR33231">
    <property type="entry name" value="30S RIBOSOMAL PROTEIN"/>
    <property type="match status" value="1"/>
</dbReference>
<dbReference type="InterPro" id="IPR003489">
    <property type="entry name" value="RHF/RaiA"/>
</dbReference>
<accession>E3FNZ7</accession>
<comment type="subunit">
    <text evidence="2">Associates exclusively with 100S ribosomes, which are dimers of 70S ribosomes.</text>
</comment>
<dbReference type="GO" id="GO:0045900">
    <property type="term" value="P:negative regulation of translational elongation"/>
    <property type="evidence" value="ECO:0007669"/>
    <property type="project" value="TreeGrafter"/>
</dbReference>
<dbReference type="GO" id="GO:0043024">
    <property type="term" value="F:ribosomal small subunit binding"/>
    <property type="evidence" value="ECO:0007669"/>
    <property type="project" value="TreeGrafter"/>
</dbReference>
<evidence type="ECO:0000313" key="9">
    <source>
        <dbReference type="Proteomes" id="UP000001351"/>
    </source>
</evidence>
<feature type="domain" description="Sigma 54 modulation/S30EA ribosomal protein C-terminal" evidence="7">
    <location>
        <begin position="152"/>
        <end position="206"/>
    </location>
</feature>
<dbReference type="InterPro" id="IPR036567">
    <property type="entry name" value="RHF-like"/>
</dbReference>
<dbReference type="SUPFAM" id="SSF69754">
    <property type="entry name" value="Ribosome binding protein Y (YfiA homologue)"/>
    <property type="match status" value="1"/>
</dbReference>
<gene>
    <name evidence="8" type="primary">yfiA</name>
    <name evidence="4" type="synonym">hpf</name>
    <name evidence="8" type="ordered locus">STAUR_1617</name>
</gene>
<feature type="coiled-coil region" evidence="5">
    <location>
        <begin position="71"/>
        <end position="98"/>
    </location>
</feature>
<feature type="region of interest" description="Disordered" evidence="6">
    <location>
        <begin position="124"/>
        <end position="152"/>
    </location>
</feature>
<dbReference type="AlphaFoldDB" id="E3FNZ7"/>
<evidence type="ECO:0000256" key="6">
    <source>
        <dbReference type="SAM" id="MobiDB-lite"/>
    </source>
</evidence>
<evidence type="ECO:0000256" key="3">
    <source>
        <dbReference type="ARBA" id="ARBA00041148"/>
    </source>
</evidence>
<keyword evidence="4" id="KW-0963">Cytoplasm</keyword>
<protein>
    <recommendedName>
        <fullName evidence="3 4">Ribosome hibernation promoting factor</fullName>
        <shortName evidence="4">HPF</shortName>
    </recommendedName>
</protein>
<dbReference type="eggNOG" id="COG1544">
    <property type="taxonomic scope" value="Bacteria"/>
</dbReference>
<organism evidence="8 9">
    <name type="scientific">Stigmatella aurantiaca (strain DW4/3-1)</name>
    <dbReference type="NCBI Taxonomy" id="378806"/>
    <lineage>
        <taxon>Bacteria</taxon>
        <taxon>Pseudomonadati</taxon>
        <taxon>Myxococcota</taxon>
        <taxon>Myxococcia</taxon>
        <taxon>Myxococcales</taxon>
        <taxon>Cystobacterineae</taxon>
        <taxon>Archangiaceae</taxon>
        <taxon>Stigmatella</taxon>
    </lineage>
</organism>
<dbReference type="RefSeq" id="WP_013374788.1">
    <property type="nucleotide sequence ID" value="NC_014623.1"/>
</dbReference>
<comment type="subcellular location">
    <subcellularLocation>
        <location evidence="4">Cytoplasm</location>
    </subcellularLocation>
</comment>
<dbReference type="InterPro" id="IPR032528">
    <property type="entry name" value="Ribosom_S30AE_C"/>
</dbReference>
<keyword evidence="5" id="KW-0175">Coiled coil</keyword>
<dbReference type="GO" id="GO:0022627">
    <property type="term" value="C:cytosolic small ribosomal subunit"/>
    <property type="evidence" value="ECO:0007669"/>
    <property type="project" value="TreeGrafter"/>
</dbReference>
<feature type="compositionally biased region" description="Low complexity" evidence="6">
    <location>
        <begin position="128"/>
        <end position="147"/>
    </location>
</feature>
<dbReference type="CDD" id="cd00552">
    <property type="entry name" value="RaiA"/>
    <property type="match status" value="1"/>
</dbReference>
<dbReference type="Gene3D" id="3.30.505.50">
    <property type="entry name" value="Sigma 54 modulation/S30EA ribosomal protein, C-terminal domain"/>
    <property type="match status" value="1"/>
</dbReference>
<dbReference type="KEGG" id="sur:STAUR_1617"/>
<dbReference type="HAMAP" id="MF_00839">
    <property type="entry name" value="HPF"/>
    <property type="match status" value="1"/>
</dbReference>
<dbReference type="Pfam" id="PF02482">
    <property type="entry name" value="Ribosomal_S30AE"/>
    <property type="match status" value="1"/>
</dbReference>
<keyword evidence="9" id="KW-1185">Reference proteome</keyword>
<evidence type="ECO:0000313" key="8">
    <source>
        <dbReference type="EMBL" id="ADO69421.1"/>
    </source>
</evidence>
<evidence type="ECO:0000256" key="5">
    <source>
        <dbReference type="SAM" id="Coils"/>
    </source>
</evidence>
<dbReference type="EMBL" id="CP002271">
    <property type="protein sequence ID" value="ADO69421.1"/>
    <property type="molecule type" value="Genomic_DNA"/>
</dbReference>
<dbReference type="Pfam" id="PF16321">
    <property type="entry name" value="Ribosom_S30AE_C"/>
    <property type="match status" value="1"/>
</dbReference>
<dbReference type="InterPro" id="IPR034694">
    <property type="entry name" value="HPF_long/plastid"/>
</dbReference>
<dbReference type="Proteomes" id="UP000001351">
    <property type="component" value="Chromosome"/>
</dbReference>
<dbReference type="PANTHER" id="PTHR33231:SF1">
    <property type="entry name" value="30S RIBOSOMAL PROTEIN"/>
    <property type="match status" value="1"/>
</dbReference>
<comment type="similarity">
    <text evidence="4">Belongs to the HPF/YfiA ribosome-associated protein family. Long HPF subfamily.</text>
</comment>
<evidence type="ECO:0000256" key="4">
    <source>
        <dbReference type="HAMAP-Rule" id="MF_00839"/>
    </source>
</evidence>
<dbReference type="InterPro" id="IPR038416">
    <property type="entry name" value="Ribosom_S30AE_C_sf"/>
</dbReference>
<dbReference type="Gene3D" id="3.30.160.100">
    <property type="entry name" value="Ribosome hibernation promotion factor-like"/>
    <property type="match status" value="1"/>
</dbReference>
<reference evidence="8 9" key="1">
    <citation type="journal article" date="2011" name="Mol. Biol. Evol.">
        <title>Comparative genomic analysis of fruiting body formation in Myxococcales.</title>
        <authorList>
            <person name="Huntley S."/>
            <person name="Hamann N."/>
            <person name="Wegener-Feldbrugge S."/>
            <person name="Treuner-Lange A."/>
            <person name="Kube M."/>
            <person name="Reinhardt R."/>
            <person name="Klages S."/>
            <person name="Muller R."/>
            <person name="Ronning C.M."/>
            <person name="Nierman W.C."/>
            <person name="Sogaard-Andersen L."/>
        </authorList>
    </citation>
    <scope>NUCLEOTIDE SEQUENCE [LARGE SCALE GENOMIC DNA]</scope>
    <source>
        <strain evidence="8 9">DW4/3-1</strain>
    </source>
</reference>